<dbReference type="InterPro" id="IPR002577">
    <property type="entry name" value="HTH_HxlR"/>
</dbReference>
<dbReference type="Pfam" id="PF01638">
    <property type="entry name" value="HxlR"/>
    <property type="match status" value="1"/>
</dbReference>
<dbReference type="SUPFAM" id="SSF46785">
    <property type="entry name" value="Winged helix' DNA-binding domain"/>
    <property type="match status" value="1"/>
</dbReference>
<protein>
    <submittedName>
        <fullName evidence="5">Helix-turn-helix domain-containing protein</fullName>
    </submittedName>
</protein>
<evidence type="ECO:0000313" key="6">
    <source>
        <dbReference type="Proteomes" id="UP001550628"/>
    </source>
</evidence>
<dbReference type="InterPro" id="IPR036388">
    <property type="entry name" value="WH-like_DNA-bd_sf"/>
</dbReference>
<evidence type="ECO:0000256" key="1">
    <source>
        <dbReference type="ARBA" id="ARBA00023015"/>
    </source>
</evidence>
<dbReference type="EMBL" id="JBEYBF010000006">
    <property type="protein sequence ID" value="MEU1952482.1"/>
    <property type="molecule type" value="Genomic_DNA"/>
</dbReference>
<organism evidence="5 6">
    <name type="scientific">Nocardia rhamnosiphila</name>
    <dbReference type="NCBI Taxonomy" id="426716"/>
    <lineage>
        <taxon>Bacteria</taxon>
        <taxon>Bacillati</taxon>
        <taxon>Actinomycetota</taxon>
        <taxon>Actinomycetes</taxon>
        <taxon>Mycobacteriales</taxon>
        <taxon>Nocardiaceae</taxon>
        <taxon>Nocardia</taxon>
    </lineage>
</organism>
<dbReference type="PROSITE" id="PS51118">
    <property type="entry name" value="HTH_HXLR"/>
    <property type="match status" value="1"/>
</dbReference>
<evidence type="ECO:0000256" key="3">
    <source>
        <dbReference type="ARBA" id="ARBA00023163"/>
    </source>
</evidence>
<proteinExistence type="predicted"/>
<evidence type="ECO:0000313" key="5">
    <source>
        <dbReference type="EMBL" id="MEU1952482.1"/>
    </source>
</evidence>
<comment type="caution">
    <text evidence="5">The sequence shown here is derived from an EMBL/GenBank/DDBJ whole genome shotgun (WGS) entry which is preliminary data.</text>
</comment>
<name>A0ABV2WNM9_9NOCA</name>
<evidence type="ECO:0000259" key="4">
    <source>
        <dbReference type="PROSITE" id="PS51118"/>
    </source>
</evidence>
<dbReference type="Proteomes" id="UP001550628">
    <property type="component" value="Unassembled WGS sequence"/>
</dbReference>
<dbReference type="PANTHER" id="PTHR33204:SF37">
    <property type="entry name" value="HTH-TYPE TRANSCRIPTIONAL REGULATOR YODB"/>
    <property type="match status" value="1"/>
</dbReference>
<dbReference type="Gene3D" id="1.10.10.10">
    <property type="entry name" value="Winged helix-like DNA-binding domain superfamily/Winged helix DNA-binding domain"/>
    <property type="match status" value="1"/>
</dbReference>
<keyword evidence="3" id="KW-0804">Transcription</keyword>
<dbReference type="RefSeq" id="WP_245713106.1">
    <property type="nucleotide sequence ID" value="NZ_JBEYBD010000004.1"/>
</dbReference>
<reference evidence="5 6" key="1">
    <citation type="submission" date="2024-06" db="EMBL/GenBank/DDBJ databases">
        <title>The Natural Products Discovery Center: Release of the First 8490 Sequenced Strains for Exploring Actinobacteria Biosynthetic Diversity.</title>
        <authorList>
            <person name="Kalkreuter E."/>
            <person name="Kautsar S.A."/>
            <person name="Yang D."/>
            <person name="Bader C.D."/>
            <person name="Teijaro C.N."/>
            <person name="Fluegel L."/>
            <person name="Davis C.M."/>
            <person name="Simpson J.R."/>
            <person name="Lauterbach L."/>
            <person name="Steele A.D."/>
            <person name="Gui C."/>
            <person name="Meng S."/>
            <person name="Li G."/>
            <person name="Viehrig K."/>
            <person name="Ye F."/>
            <person name="Su P."/>
            <person name="Kiefer A.F."/>
            <person name="Nichols A."/>
            <person name="Cepeda A.J."/>
            <person name="Yan W."/>
            <person name="Fan B."/>
            <person name="Jiang Y."/>
            <person name="Adhikari A."/>
            <person name="Zheng C.-J."/>
            <person name="Schuster L."/>
            <person name="Cowan T.M."/>
            <person name="Smanski M.J."/>
            <person name="Chevrette M.G."/>
            <person name="De Carvalho L.P.S."/>
            <person name="Shen B."/>
        </authorList>
    </citation>
    <scope>NUCLEOTIDE SEQUENCE [LARGE SCALE GENOMIC DNA]</scope>
    <source>
        <strain evidence="5 6">NPDC019708</strain>
    </source>
</reference>
<dbReference type="GeneID" id="96242601"/>
<evidence type="ECO:0000256" key="2">
    <source>
        <dbReference type="ARBA" id="ARBA00023125"/>
    </source>
</evidence>
<keyword evidence="6" id="KW-1185">Reference proteome</keyword>
<keyword evidence="1" id="KW-0805">Transcription regulation</keyword>
<accession>A0ABV2WNM9</accession>
<keyword evidence="2" id="KW-0238">DNA-binding</keyword>
<dbReference type="InterPro" id="IPR036390">
    <property type="entry name" value="WH_DNA-bd_sf"/>
</dbReference>
<dbReference type="PANTHER" id="PTHR33204">
    <property type="entry name" value="TRANSCRIPTIONAL REGULATOR, MARR FAMILY"/>
    <property type="match status" value="1"/>
</dbReference>
<sequence>MFSSLGRVLLIEKQLWCFEMRSANDRGPAGPADESGNAPILAAIDLLGQRWMLRVVWELEPGPLGFLELRRRMGNCSSSMLSNRLQQLQAAGLLEKHGPKGSYELTIAGVRLGEALQPLWDWSEIWTDRPHDFRWS</sequence>
<gene>
    <name evidence="5" type="ORF">ABZ510_11520</name>
</gene>
<feature type="domain" description="HTH hxlR-type" evidence="4">
    <location>
        <begin position="38"/>
        <end position="131"/>
    </location>
</feature>